<dbReference type="AlphaFoldDB" id="A0AAW1LRS0"/>
<protein>
    <submittedName>
        <fullName evidence="1">Uncharacterized protein</fullName>
    </submittedName>
</protein>
<organism evidence="1 2">
    <name type="scientific">Popillia japonica</name>
    <name type="common">Japanese beetle</name>
    <dbReference type="NCBI Taxonomy" id="7064"/>
    <lineage>
        <taxon>Eukaryota</taxon>
        <taxon>Metazoa</taxon>
        <taxon>Ecdysozoa</taxon>
        <taxon>Arthropoda</taxon>
        <taxon>Hexapoda</taxon>
        <taxon>Insecta</taxon>
        <taxon>Pterygota</taxon>
        <taxon>Neoptera</taxon>
        <taxon>Endopterygota</taxon>
        <taxon>Coleoptera</taxon>
        <taxon>Polyphaga</taxon>
        <taxon>Scarabaeiformia</taxon>
        <taxon>Scarabaeidae</taxon>
        <taxon>Rutelinae</taxon>
        <taxon>Popillia</taxon>
    </lineage>
</organism>
<dbReference type="EMBL" id="JASPKY010000105">
    <property type="protein sequence ID" value="KAK9737028.1"/>
    <property type="molecule type" value="Genomic_DNA"/>
</dbReference>
<evidence type="ECO:0000313" key="2">
    <source>
        <dbReference type="Proteomes" id="UP001458880"/>
    </source>
</evidence>
<proteinExistence type="predicted"/>
<dbReference type="Proteomes" id="UP001458880">
    <property type="component" value="Unassembled WGS sequence"/>
</dbReference>
<evidence type="ECO:0000313" key="1">
    <source>
        <dbReference type="EMBL" id="KAK9737028.1"/>
    </source>
</evidence>
<accession>A0AAW1LRS0</accession>
<comment type="caution">
    <text evidence="1">The sequence shown here is derived from an EMBL/GenBank/DDBJ whole genome shotgun (WGS) entry which is preliminary data.</text>
</comment>
<name>A0AAW1LRS0_POPJA</name>
<sequence>METYYTHAMERWLRTNPGMKVTQFQVSELLSEAYGKAACIQTAVNGFKAAGVWPIDRDVLQQQITFVKKINQWRMQKSMVMGAKKIEKTIHLKP</sequence>
<reference evidence="1 2" key="1">
    <citation type="journal article" date="2024" name="BMC Genomics">
        <title>De novo assembly and annotation of Popillia japonica's genome with initial clues to its potential as an invasive pest.</title>
        <authorList>
            <person name="Cucini C."/>
            <person name="Boschi S."/>
            <person name="Funari R."/>
            <person name="Cardaioli E."/>
            <person name="Iannotti N."/>
            <person name="Marturano G."/>
            <person name="Paoli F."/>
            <person name="Bruttini M."/>
            <person name="Carapelli A."/>
            <person name="Frati F."/>
            <person name="Nardi F."/>
        </authorList>
    </citation>
    <scope>NUCLEOTIDE SEQUENCE [LARGE SCALE GENOMIC DNA]</scope>
    <source>
        <strain evidence="1">DMR45628</strain>
    </source>
</reference>
<keyword evidence="2" id="KW-1185">Reference proteome</keyword>
<gene>
    <name evidence="1" type="ORF">QE152_g11030</name>
</gene>